<name>A0A542EH55_9MICO</name>
<accession>A0A542EH55</accession>
<dbReference type="Proteomes" id="UP000320806">
    <property type="component" value="Unassembled WGS sequence"/>
</dbReference>
<reference evidence="2 3" key="1">
    <citation type="submission" date="2019-06" db="EMBL/GenBank/DDBJ databases">
        <title>Sequencing the genomes of 1000 actinobacteria strains.</title>
        <authorList>
            <person name="Klenk H.-P."/>
        </authorList>
    </citation>
    <scope>NUCLEOTIDE SEQUENCE [LARGE SCALE GENOMIC DNA]</scope>
    <source>
        <strain evidence="2 3">DSM 19828</strain>
    </source>
</reference>
<evidence type="ECO:0000256" key="1">
    <source>
        <dbReference type="SAM" id="MobiDB-lite"/>
    </source>
</evidence>
<dbReference type="EMBL" id="VFMO01000001">
    <property type="protein sequence ID" value="TQJ14667.1"/>
    <property type="molecule type" value="Genomic_DNA"/>
</dbReference>
<sequence>MTTVDPSGAIHDAKGRFAGHVASEAGMELSAADQAPASDAVDKNWRTERAEQLASMGYVRPAATPTNIPTTTTDRISDWWTNSFIDAEHGHADGDYPVMPDDNTPGMHGGRSLAGNRRTHRMNYSGAGISLRMPSKTAIHRFAKERGARTFDVPLSVTASDGSTKHGTVRVVRGEGNIWNVKALGFSGSSEIEVSEGVKAILEGQRARTALAEAGDLTRQRVEGMTKMGAAEKTVSSEWVKAVGLTTNDGGDPVMTMRTKPYERKDGTVTPGRSYGYKVDLETFKAMSSSGEPGRFFNRQIKGKATPVEVMECDKCHRLSARADHVCPTRSVPAAPRPKTQDATRASWREAAAARMERFRRRD</sequence>
<organism evidence="2 3">
    <name type="scientific">Yimella lutea</name>
    <dbReference type="NCBI Taxonomy" id="587872"/>
    <lineage>
        <taxon>Bacteria</taxon>
        <taxon>Bacillati</taxon>
        <taxon>Actinomycetota</taxon>
        <taxon>Actinomycetes</taxon>
        <taxon>Micrococcales</taxon>
        <taxon>Dermacoccaceae</taxon>
        <taxon>Yimella</taxon>
    </lineage>
</organism>
<dbReference type="RefSeq" id="WP_141928445.1">
    <property type="nucleotide sequence ID" value="NZ_BAABCI010000003.1"/>
</dbReference>
<gene>
    <name evidence="2" type="ORF">FB459_2165</name>
</gene>
<feature type="region of interest" description="Disordered" evidence="1">
    <location>
        <begin position="330"/>
        <end position="363"/>
    </location>
</feature>
<protein>
    <submittedName>
        <fullName evidence="2">Uncharacterized protein</fullName>
    </submittedName>
</protein>
<feature type="compositionally biased region" description="Low complexity" evidence="1">
    <location>
        <begin position="343"/>
        <end position="354"/>
    </location>
</feature>
<dbReference type="AlphaFoldDB" id="A0A542EH55"/>
<proteinExistence type="predicted"/>
<dbReference type="OrthoDB" id="5084264at2"/>
<comment type="caution">
    <text evidence="2">The sequence shown here is derived from an EMBL/GenBank/DDBJ whole genome shotgun (WGS) entry which is preliminary data.</text>
</comment>
<keyword evidence="3" id="KW-1185">Reference proteome</keyword>
<evidence type="ECO:0000313" key="3">
    <source>
        <dbReference type="Proteomes" id="UP000320806"/>
    </source>
</evidence>
<evidence type="ECO:0000313" key="2">
    <source>
        <dbReference type="EMBL" id="TQJ14667.1"/>
    </source>
</evidence>